<dbReference type="Pfam" id="PF13505">
    <property type="entry name" value="OMP_b-brl"/>
    <property type="match status" value="1"/>
</dbReference>
<gene>
    <name evidence="14" type="ORF">SAMN02927930_00638</name>
</gene>
<proteinExistence type="predicted"/>
<keyword evidence="5 12" id="KW-0732">Signal</keyword>
<feature type="region of interest" description="Disordered" evidence="11">
    <location>
        <begin position="325"/>
        <end position="360"/>
    </location>
</feature>
<dbReference type="AlphaFoldDB" id="A0A1G6B3Q8"/>
<dbReference type="PROSITE" id="PS51123">
    <property type="entry name" value="OMPA_2"/>
    <property type="match status" value="1"/>
</dbReference>
<dbReference type="Gene3D" id="2.40.160.20">
    <property type="match status" value="1"/>
</dbReference>
<dbReference type="RefSeq" id="WP_092591666.1">
    <property type="nucleotide sequence ID" value="NZ_FMXN01000002.1"/>
</dbReference>
<name>A0A1G6B3Q8_9GAMM</name>
<evidence type="ECO:0000313" key="14">
    <source>
        <dbReference type="EMBL" id="SDB15297.1"/>
    </source>
</evidence>
<evidence type="ECO:0000259" key="13">
    <source>
        <dbReference type="PROSITE" id="PS51123"/>
    </source>
</evidence>
<evidence type="ECO:0000256" key="1">
    <source>
        <dbReference type="ARBA" id="ARBA00004571"/>
    </source>
</evidence>
<protein>
    <submittedName>
        <fullName evidence="14">OmpA-OmpF porin, OOP family</fullName>
    </submittedName>
</protein>
<dbReference type="SUPFAM" id="SSF103088">
    <property type="entry name" value="OmpA-like"/>
    <property type="match status" value="1"/>
</dbReference>
<evidence type="ECO:0000256" key="10">
    <source>
        <dbReference type="PROSITE-ProRule" id="PRU00473"/>
    </source>
</evidence>
<feature type="signal peptide" evidence="12">
    <location>
        <begin position="1"/>
        <end position="22"/>
    </location>
</feature>
<keyword evidence="9" id="KW-0998">Cell outer membrane</keyword>
<dbReference type="GO" id="GO:0006811">
    <property type="term" value="P:monoatomic ion transport"/>
    <property type="evidence" value="ECO:0007669"/>
    <property type="project" value="UniProtKB-KW"/>
</dbReference>
<keyword evidence="2" id="KW-0813">Transport</keyword>
<evidence type="ECO:0000256" key="11">
    <source>
        <dbReference type="SAM" id="MobiDB-lite"/>
    </source>
</evidence>
<dbReference type="GO" id="GO:0005509">
    <property type="term" value="F:calcium ion binding"/>
    <property type="evidence" value="ECO:0007669"/>
    <property type="project" value="InterPro"/>
</dbReference>
<dbReference type="GO" id="GO:0015288">
    <property type="term" value="F:porin activity"/>
    <property type="evidence" value="ECO:0007669"/>
    <property type="project" value="UniProtKB-KW"/>
</dbReference>
<dbReference type="InterPro" id="IPR011250">
    <property type="entry name" value="OMP/PagP_B-barrel"/>
</dbReference>
<feature type="domain" description="OmpA-like" evidence="13">
    <location>
        <begin position="236"/>
        <end position="354"/>
    </location>
</feature>
<dbReference type="OrthoDB" id="9805832at2"/>
<comment type="subcellular location">
    <subcellularLocation>
        <location evidence="1">Cell outer membrane</location>
        <topology evidence="1">Multi-pass membrane protein</topology>
    </subcellularLocation>
</comment>
<evidence type="ECO:0000256" key="12">
    <source>
        <dbReference type="SAM" id="SignalP"/>
    </source>
</evidence>
<evidence type="ECO:0000256" key="8">
    <source>
        <dbReference type="ARBA" id="ARBA00023136"/>
    </source>
</evidence>
<keyword evidence="7" id="KW-0626">Porin</keyword>
<evidence type="ECO:0000256" key="6">
    <source>
        <dbReference type="ARBA" id="ARBA00023065"/>
    </source>
</evidence>
<evidence type="ECO:0000256" key="4">
    <source>
        <dbReference type="ARBA" id="ARBA00022692"/>
    </source>
</evidence>
<evidence type="ECO:0000256" key="5">
    <source>
        <dbReference type="ARBA" id="ARBA00022729"/>
    </source>
</evidence>
<dbReference type="InterPro" id="IPR006664">
    <property type="entry name" value="OMP_bac"/>
</dbReference>
<keyword evidence="8 10" id="KW-0472">Membrane</keyword>
<feature type="compositionally biased region" description="Basic and acidic residues" evidence="11">
    <location>
        <begin position="326"/>
        <end position="347"/>
    </location>
</feature>
<keyword evidence="15" id="KW-1185">Reference proteome</keyword>
<dbReference type="Proteomes" id="UP000199626">
    <property type="component" value="Unassembled WGS sequence"/>
</dbReference>
<dbReference type="EMBL" id="FMXN01000002">
    <property type="protein sequence ID" value="SDB15297.1"/>
    <property type="molecule type" value="Genomic_DNA"/>
</dbReference>
<dbReference type="InterPro" id="IPR006665">
    <property type="entry name" value="OmpA-like"/>
</dbReference>
<dbReference type="SUPFAM" id="SSF56925">
    <property type="entry name" value="OMPA-like"/>
    <property type="match status" value="1"/>
</dbReference>
<dbReference type="InterPro" id="IPR027385">
    <property type="entry name" value="Beta-barrel_OMP"/>
</dbReference>
<dbReference type="PANTHER" id="PTHR30329">
    <property type="entry name" value="STATOR ELEMENT OF FLAGELLAR MOTOR COMPLEX"/>
    <property type="match status" value="1"/>
</dbReference>
<dbReference type="Pfam" id="PF00691">
    <property type="entry name" value="OmpA"/>
    <property type="match status" value="1"/>
</dbReference>
<evidence type="ECO:0000313" key="15">
    <source>
        <dbReference type="Proteomes" id="UP000199626"/>
    </source>
</evidence>
<reference evidence="15" key="1">
    <citation type="submission" date="2016-10" db="EMBL/GenBank/DDBJ databases">
        <authorList>
            <person name="Varghese N."/>
            <person name="Submissions S."/>
        </authorList>
    </citation>
    <scope>NUCLEOTIDE SEQUENCE [LARGE SCALE GENOMIC DNA]</scope>
    <source>
        <strain evidence="15">CGMCC 1.10824</strain>
    </source>
</reference>
<dbReference type="InterPro" id="IPR050330">
    <property type="entry name" value="Bact_OuterMem_StrucFunc"/>
</dbReference>
<dbReference type="CDD" id="cd07185">
    <property type="entry name" value="OmpA_C-like"/>
    <property type="match status" value="1"/>
</dbReference>
<evidence type="ECO:0000256" key="2">
    <source>
        <dbReference type="ARBA" id="ARBA00022448"/>
    </source>
</evidence>
<dbReference type="InterPro" id="IPR036737">
    <property type="entry name" value="OmpA-like_sf"/>
</dbReference>
<dbReference type="STRING" id="1159017.SAMN02927930_00638"/>
<evidence type="ECO:0000256" key="9">
    <source>
        <dbReference type="ARBA" id="ARBA00023237"/>
    </source>
</evidence>
<dbReference type="Gene3D" id="3.30.1330.60">
    <property type="entry name" value="OmpA-like domain"/>
    <property type="match status" value="1"/>
</dbReference>
<feature type="chain" id="PRO_5011786580" evidence="12">
    <location>
        <begin position="23"/>
        <end position="360"/>
    </location>
</feature>
<dbReference type="GO" id="GO:0009279">
    <property type="term" value="C:cell outer membrane"/>
    <property type="evidence" value="ECO:0007669"/>
    <property type="project" value="UniProtKB-SubCell"/>
</dbReference>
<accession>A0A1G6B3Q8</accession>
<dbReference type="InterPro" id="IPR028974">
    <property type="entry name" value="TSP_type-3_rpt"/>
</dbReference>
<keyword evidence="3" id="KW-1134">Transmembrane beta strand</keyword>
<evidence type="ECO:0000256" key="7">
    <source>
        <dbReference type="ARBA" id="ARBA00023114"/>
    </source>
</evidence>
<dbReference type="GO" id="GO:0046930">
    <property type="term" value="C:pore complex"/>
    <property type="evidence" value="ECO:0007669"/>
    <property type="project" value="UniProtKB-KW"/>
</dbReference>
<dbReference type="Gene3D" id="4.10.1080.10">
    <property type="entry name" value="TSP type-3 repeat"/>
    <property type="match status" value="1"/>
</dbReference>
<sequence>MKRLTLVSVAVAAAVLAAPALANKATEPGSIYVGPRIGLFGTDSDRRVIEKNQLQSFDGGFDTPFAGIEAGYQFTPEWGYRIYYDYLRSKLEFTNDTSTGSAYGVDVLYNFTPKFYGSVGINATEFSDIKTSFLRVGAGYREFINNDWAFTVEGAVQQSEKNLTEFMVMTSLRYYFGGTTASTYTKPEQEPAPAPTPTTVAPVVVDSDGDGVPDNRDKCPNTRAGYKVDADGCVVYENETITRELVVTFALESAEVSADQREDVRNTAEFLKEYPQLDVVIEGHTDNTGPASYNQLLSERRAKAVGDLLVNEYGIAASRVTTKGYGETRPKYSNETRENREKNRRIEAAMSVTKQVPVKE</sequence>
<dbReference type="InterPro" id="IPR006690">
    <property type="entry name" value="OMPA-like_CS"/>
</dbReference>
<dbReference type="PROSITE" id="PS01068">
    <property type="entry name" value="OMPA_1"/>
    <property type="match status" value="1"/>
</dbReference>
<keyword evidence="6" id="KW-0406">Ion transport</keyword>
<keyword evidence="4" id="KW-0812">Transmembrane</keyword>
<evidence type="ECO:0000256" key="3">
    <source>
        <dbReference type="ARBA" id="ARBA00022452"/>
    </source>
</evidence>
<organism evidence="14 15">
    <name type="scientific">Pseudidiomarina indica</name>
    <dbReference type="NCBI Taxonomy" id="1159017"/>
    <lineage>
        <taxon>Bacteria</taxon>
        <taxon>Pseudomonadati</taxon>
        <taxon>Pseudomonadota</taxon>
        <taxon>Gammaproteobacteria</taxon>
        <taxon>Alteromonadales</taxon>
        <taxon>Idiomarinaceae</taxon>
        <taxon>Pseudidiomarina</taxon>
    </lineage>
</organism>
<dbReference type="PANTHER" id="PTHR30329:SF21">
    <property type="entry name" value="LIPOPROTEIN YIAD-RELATED"/>
    <property type="match status" value="1"/>
</dbReference>
<dbReference type="PRINTS" id="PR01021">
    <property type="entry name" value="OMPADOMAIN"/>
</dbReference>